<evidence type="ECO:0000256" key="2">
    <source>
        <dbReference type="ARBA" id="ARBA00012282"/>
    </source>
</evidence>
<comment type="subcellular location">
    <subcellularLocation>
        <location evidence="1">Cell membrane</location>
        <topology evidence="1">Multi-pass membrane protein</topology>
    </subcellularLocation>
</comment>
<evidence type="ECO:0000256" key="4">
    <source>
        <dbReference type="ARBA" id="ARBA00022636"/>
    </source>
</evidence>
<reference evidence="14" key="1">
    <citation type="submission" date="2017-11" db="EMBL/GenBank/DDBJ databases">
        <authorList>
            <person name="Kuznetsova I."/>
            <person name="Sazanova A."/>
            <person name="Chirak E."/>
            <person name="Safronova V."/>
            <person name="Willems A."/>
        </authorList>
    </citation>
    <scope>NUCLEOTIDE SEQUENCE [LARGE SCALE GENOMIC DNA]</scope>
    <source>
        <strain evidence="14">PEPV15</strain>
    </source>
</reference>
<feature type="domain" description="EAL" evidence="12">
    <location>
        <begin position="264"/>
        <end position="516"/>
    </location>
</feature>
<dbReference type="PANTHER" id="PTHR33121">
    <property type="entry name" value="CYCLIC DI-GMP PHOSPHODIESTERASE PDEF"/>
    <property type="match status" value="1"/>
</dbReference>
<dbReference type="PROSITE" id="PS50883">
    <property type="entry name" value="EAL"/>
    <property type="match status" value="1"/>
</dbReference>
<evidence type="ECO:0000259" key="12">
    <source>
        <dbReference type="PROSITE" id="PS50883"/>
    </source>
</evidence>
<dbReference type="Pfam" id="PF12792">
    <property type="entry name" value="CSS-motif"/>
    <property type="match status" value="1"/>
</dbReference>
<evidence type="ECO:0000256" key="9">
    <source>
        <dbReference type="ARBA" id="ARBA00034290"/>
    </source>
</evidence>
<proteinExistence type="predicted"/>
<dbReference type="OrthoDB" id="9814202at2"/>
<dbReference type="InterPro" id="IPR024744">
    <property type="entry name" value="CSS-motif_dom"/>
</dbReference>
<evidence type="ECO:0000256" key="1">
    <source>
        <dbReference type="ARBA" id="ARBA00004651"/>
    </source>
</evidence>
<keyword evidence="3" id="KW-1003">Cell membrane</keyword>
<dbReference type="Pfam" id="PF00563">
    <property type="entry name" value="EAL"/>
    <property type="match status" value="1"/>
</dbReference>
<comment type="catalytic activity">
    <reaction evidence="9">
        <text>3',3'-c-di-GMP + H2O = 5'-phosphoguanylyl(3'-&gt;5')guanosine + H(+)</text>
        <dbReference type="Rhea" id="RHEA:24902"/>
        <dbReference type="ChEBI" id="CHEBI:15377"/>
        <dbReference type="ChEBI" id="CHEBI:15378"/>
        <dbReference type="ChEBI" id="CHEBI:58754"/>
        <dbReference type="ChEBI" id="CHEBI:58805"/>
        <dbReference type="EC" id="3.1.4.52"/>
    </reaction>
</comment>
<feature type="transmembrane region" description="Helical" evidence="11">
    <location>
        <begin position="238"/>
        <end position="260"/>
    </location>
</feature>
<dbReference type="InterPro" id="IPR050706">
    <property type="entry name" value="Cyclic-di-GMP_PDE-like"/>
</dbReference>
<dbReference type="EC" id="3.1.4.52" evidence="2"/>
<evidence type="ECO:0000256" key="5">
    <source>
        <dbReference type="ARBA" id="ARBA00022692"/>
    </source>
</evidence>
<dbReference type="InterPro" id="IPR035919">
    <property type="entry name" value="EAL_sf"/>
</dbReference>
<dbReference type="Gene3D" id="3.20.20.450">
    <property type="entry name" value="EAL domain"/>
    <property type="match status" value="1"/>
</dbReference>
<protein>
    <recommendedName>
        <fullName evidence="2">cyclic-guanylate-specific phosphodiesterase</fullName>
        <ecNumber evidence="2">3.1.4.52</ecNumber>
    </recommendedName>
</protein>
<sequence>MSRYFDRLWFRAILIVVLAAAGALCGMWIGRLVVISSDRGEMRIFSEQLLDRAVQVFTEADMMLTVINTSPYPFCSDKEISYLRDVLFGTRYLKDMGRVREGLFHCSAVFGNGKTPMPLNKHDLETPGGKLVYANSRLAISKSTAPIIGIGYANVVLDPASFEPMKNAAYTFSVMYNPQGIASTVGMFGTLDIGKIDDRSPDAVGRIEDIVYRNACREMACVSVNAEVSQLEASAEPITSIITILGATLGGALAIILILLQRNNLSLKTRLQQAIGHNRLTVEYQPIVDVTSGRPVAAEALVRWREKGESIPPDVFIPVAEKAGLINRLTLCVIDQVLKDMAAVLNANSGFHISVNISAADLFNRDFSAALALRLESAGVASQQVVLEITERSTANAAGAIEAIKRLRSSGHRIFIDDFGTGYSSLAYLGELNVDGIKIDRSFTQTIGTGSVSVSIVPQIIGMAHVHHLDIVVEGIETPAQRDYFAALVPKVDGQGWLFGRPASAASIREMLNSAPAHRSPPQRADLKSLQHRSHVK</sequence>
<feature type="transmembrane region" description="Helical" evidence="11">
    <location>
        <begin position="12"/>
        <end position="34"/>
    </location>
</feature>
<keyword evidence="6" id="KW-0378">Hydrolase</keyword>
<evidence type="ECO:0000313" key="13">
    <source>
        <dbReference type="EMBL" id="PSH55161.1"/>
    </source>
</evidence>
<dbReference type="EMBL" id="PGGN01000006">
    <property type="protein sequence ID" value="PSH55161.1"/>
    <property type="molecule type" value="Genomic_DNA"/>
</dbReference>
<evidence type="ECO:0000256" key="3">
    <source>
        <dbReference type="ARBA" id="ARBA00022475"/>
    </source>
</evidence>
<dbReference type="GO" id="GO:0071111">
    <property type="term" value="F:cyclic-guanylate-specific phosphodiesterase activity"/>
    <property type="evidence" value="ECO:0007669"/>
    <property type="project" value="UniProtKB-EC"/>
</dbReference>
<evidence type="ECO:0000256" key="8">
    <source>
        <dbReference type="ARBA" id="ARBA00023136"/>
    </source>
</evidence>
<keyword evidence="5 11" id="KW-0812">Transmembrane</keyword>
<evidence type="ECO:0000313" key="14">
    <source>
        <dbReference type="Proteomes" id="UP000241158"/>
    </source>
</evidence>
<dbReference type="AlphaFoldDB" id="A0A2P7ALS0"/>
<keyword evidence="7 11" id="KW-1133">Transmembrane helix</keyword>
<dbReference type="GO" id="GO:0005886">
    <property type="term" value="C:plasma membrane"/>
    <property type="evidence" value="ECO:0007669"/>
    <property type="project" value="UniProtKB-SubCell"/>
</dbReference>
<dbReference type="CDD" id="cd01948">
    <property type="entry name" value="EAL"/>
    <property type="match status" value="1"/>
</dbReference>
<dbReference type="RefSeq" id="WP_106719166.1">
    <property type="nucleotide sequence ID" value="NZ_JACHXT010000002.1"/>
</dbReference>
<evidence type="ECO:0000256" key="11">
    <source>
        <dbReference type="SAM" id="Phobius"/>
    </source>
</evidence>
<organism evidence="13 14">
    <name type="scientific">Phyllobacterium endophyticum</name>
    <dbReference type="NCBI Taxonomy" id="1149773"/>
    <lineage>
        <taxon>Bacteria</taxon>
        <taxon>Pseudomonadati</taxon>
        <taxon>Pseudomonadota</taxon>
        <taxon>Alphaproteobacteria</taxon>
        <taxon>Hyphomicrobiales</taxon>
        <taxon>Phyllobacteriaceae</taxon>
        <taxon>Phyllobacterium</taxon>
    </lineage>
</organism>
<dbReference type="InterPro" id="IPR001633">
    <property type="entry name" value="EAL_dom"/>
</dbReference>
<name>A0A2P7ALS0_9HYPH</name>
<evidence type="ECO:0000256" key="10">
    <source>
        <dbReference type="SAM" id="MobiDB-lite"/>
    </source>
</evidence>
<dbReference type="PANTHER" id="PTHR33121:SF79">
    <property type="entry name" value="CYCLIC DI-GMP PHOSPHODIESTERASE PDED-RELATED"/>
    <property type="match status" value="1"/>
</dbReference>
<evidence type="ECO:0000256" key="6">
    <source>
        <dbReference type="ARBA" id="ARBA00022801"/>
    </source>
</evidence>
<accession>A0A2P7ALS0</accession>
<keyword evidence="14" id="KW-1185">Reference proteome</keyword>
<dbReference type="SMART" id="SM00052">
    <property type="entry name" value="EAL"/>
    <property type="match status" value="1"/>
</dbReference>
<feature type="region of interest" description="Disordered" evidence="10">
    <location>
        <begin position="514"/>
        <end position="537"/>
    </location>
</feature>
<keyword evidence="4" id="KW-0973">c-di-GMP</keyword>
<keyword evidence="8 11" id="KW-0472">Membrane</keyword>
<evidence type="ECO:0000256" key="7">
    <source>
        <dbReference type="ARBA" id="ARBA00022989"/>
    </source>
</evidence>
<gene>
    <name evidence="13" type="ORF">CU100_24110</name>
</gene>
<comment type="caution">
    <text evidence="13">The sequence shown here is derived from an EMBL/GenBank/DDBJ whole genome shotgun (WGS) entry which is preliminary data.</text>
</comment>
<dbReference type="SUPFAM" id="SSF141868">
    <property type="entry name" value="EAL domain-like"/>
    <property type="match status" value="1"/>
</dbReference>
<dbReference type="Proteomes" id="UP000241158">
    <property type="component" value="Unassembled WGS sequence"/>
</dbReference>